<comment type="caution">
    <text evidence="1">The sequence shown here is derived from an EMBL/GenBank/DDBJ whole genome shotgun (WGS) entry which is preliminary data.</text>
</comment>
<feature type="non-terminal residue" evidence="1">
    <location>
        <position position="1"/>
    </location>
</feature>
<proteinExistence type="predicted"/>
<dbReference type="AlphaFoldDB" id="A0A9N9H6F9"/>
<keyword evidence="2" id="KW-1185">Reference proteome</keyword>
<protein>
    <submittedName>
        <fullName evidence="1">3789_t:CDS:1</fullName>
    </submittedName>
</protein>
<sequence>KMTTKYPEITYSIAKHKELPFGKEIESSESSPLYNLFHN</sequence>
<evidence type="ECO:0000313" key="2">
    <source>
        <dbReference type="Proteomes" id="UP000789405"/>
    </source>
</evidence>
<gene>
    <name evidence="1" type="ORF">DERYTH_LOCUS10247</name>
</gene>
<dbReference type="EMBL" id="CAJVPY010005888">
    <property type="protein sequence ID" value="CAG8652288.1"/>
    <property type="molecule type" value="Genomic_DNA"/>
</dbReference>
<reference evidence="1" key="1">
    <citation type="submission" date="2021-06" db="EMBL/GenBank/DDBJ databases">
        <authorList>
            <person name="Kallberg Y."/>
            <person name="Tangrot J."/>
            <person name="Rosling A."/>
        </authorList>
    </citation>
    <scope>NUCLEOTIDE SEQUENCE</scope>
    <source>
        <strain evidence="1">MA453B</strain>
    </source>
</reference>
<name>A0A9N9H6F9_9GLOM</name>
<organism evidence="1 2">
    <name type="scientific">Dentiscutata erythropus</name>
    <dbReference type="NCBI Taxonomy" id="1348616"/>
    <lineage>
        <taxon>Eukaryota</taxon>
        <taxon>Fungi</taxon>
        <taxon>Fungi incertae sedis</taxon>
        <taxon>Mucoromycota</taxon>
        <taxon>Glomeromycotina</taxon>
        <taxon>Glomeromycetes</taxon>
        <taxon>Diversisporales</taxon>
        <taxon>Gigasporaceae</taxon>
        <taxon>Dentiscutata</taxon>
    </lineage>
</organism>
<accession>A0A9N9H6F9</accession>
<dbReference type="Proteomes" id="UP000789405">
    <property type="component" value="Unassembled WGS sequence"/>
</dbReference>
<evidence type="ECO:0000313" key="1">
    <source>
        <dbReference type="EMBL" id="CAG8652288.1"/>
    </source>
</evidence>